<protein>
    <submittedName>
        <fullName evidence="2">Uncharacterized protein</fullName>
    </submittedName>
</protein>
<evidence type="ECO:0000313" key="2">
    <source>
        <dbReference type="EMBL" id="GMN72756.1"/>
    </source>
</evidence>
<dbReference type="AlphaFoldDB" id="A0AA88JHL8"/>
<dbReference type="EMBL" id="BTGU01019461">
    <property type="protein sequence ID" value="GMN72756.1"/>
    <property type="molecule type" value="Genomic_DNA"/>
</dbReference>
<evidence type="ECO:0000313" key="3">
    <source>
        <dbReference type="Proteomes" id="UP001187192"/>
    </source>
</evidence>
<dbReference type="Proteomes" id="UP001187192">
    <property type="component" value="Unassembled WGS sequence"/>
</dbReference>
<keyword evidence="3" id="KW-1185">Reference proteome</keyword>
<feature type="region of interest" description="Disordered" evidence="1">
    <location>
        <begin position="1"/>
        <end position="23"/>
    </location>
</feature>
<sequence length="63" mass="7179">MSSNISGRGIERKSSNRTSSAFGLPDFMSQAKFKDPENGYLVEYCGYFSSIWTLQLFLLKLNF</sequence>
<name>A0AA88JHL8_FICCA</name>
<organism evidence="2 3">
    <name type="scientific">Ficus carica</name>
    <name type="common">Common fig</name>
    <dbReference type="NCBI Taxonomy" id="3494"/>
    <lineage>
        <taxon>Eukaryota</taxon>
        <taxon>Viridiplantae</taxon>
        <taxon>Streptophyta</taxon>
        <taxon>Embryophyta</taxon>
        <taxon>Tracheophyta</taxon>
        <taxon>Spermatophyta</taxon>
        <taxon>Magnoliopsida</taxon>
        <taxon>eudicotyledons</taxon>
        <taxon>Gunneridae</taxon>
        <taxon>Pentapetalae</taxon>
        <taxon>rosids</taxon>
        <taxon>fabids</taxon>
        <taxon>Rosales</taxon>
        <taxon>Moraceae</taxon>
        <taxon>Ficeae</taxon>
        <taxon>Ficus</taxon>
    </lineage>
</organism>
<accession>A0AA88JHL8</accession>
<proteinExistence type="predicted"/>
<gene>
    <name evidence="2" type="ORF">TIFTF001_056033</name>
</gene>
<comment type="caution">
    <text evidence="2">The sequence shown here is derived from an EMBL/GenBank/DDBJ whole genome shotgun (WGS) entry which is preliminary data.</text>
</comment>
<reference evidence="2" key="1">
    <citation type="submission" date="2023-07" db="EMBL/GenBank/DDBJ databases">
        <title>draft genome sequence of fig (Ficus carica).</title>
        <authorList>
            <person name="Takahashi T."/>
            <person name="Nishimura K."/>
        </authorList>
    </citation>
    <scope>NUCLEOTIDE SEQUENCE</scope>
</reference>
<evidence type="ECO:0000256" key="1">
    <source>
        <dbReference type="SAM" id="MobiDB-lite"/>
    </source>
</evidence>